<protein>
    <submittedName>
        <fullName evidence="2">Uncharacterized protein</fullName>
    </submittedName>
</protein>
<reference evidence="3" key="2">
    <citation type="submission" date="2015-01" db="EMBL/GenBank/DDBJ databases">
        <title>Complete genome sequence of Methylobacterium aquaticum strain 22A.</title>
        <authorList>
            <person name="Tani A."/>
            <person name="Ogura Y."/>
            <person name="Hayashi T."/>
        </authorList>
    </citation>
    <scope>NUCLEOTIDE SEQUENCE [LARGE SCALE GENOMIC DNA]</scope>
    <source>
        <strain evidence="3">MA-22A</strain>
        <plasmid evidence="3">Plasmid pMaq22A_1p DNA</plasmid>
    </source>
</reference>
<geneLocation type="plasmid" evidence="3">
    <name>pMaq22A_1p DNA</name>
</geneLocation>
<evidence type="ECO:0000313" key="2">
    <source>
        <dbReference type="EMBL" id="BAQ49660.1"/>
    </source>
</evidence>
<gene>
    <name evidence="2" type="ORF">Maq22A_1p37395</name>
</gene>
<evidence type="ECO:0000313" key="3">
    <source>
        <dbReference type="Proteomes" id="UP000061432"/>
    </source>
</evidence>
<dbReference type="EMBL" id="AP014705">
    <property type="protein sequence ID" value="BAQ49660.1"/>
    <property type="molecule type" value="Genomic_DNA"/>
</dbReference>
<reference evidence="2 3" key="1">
    <citation type="journal article" date="2015" name="Genome Announc.">
        <title>Complete Genome Sequence of Methylobacterium aquaticum Strain 22A, Isolated from Racomitrium japonicum Moss.</title>
        <authorList>
            <person name="Tani A."/>
            <person name="Ogura Y."/>
            <person name="Hayashi T."/>
            <person name="Kimbara K."/>
        </authorList>
    </citation>
    <scope>NUCLEOTIDE SEQUENCE [LARGE SCALE GENOMIC DNA]</scope>
    <source>
        <strain evidence="2 3">MA-22A</strain>
        <plasmid evidence="3">Plasmid pMaq22A_1p DNA</plasmid>
    </source>
</reference>
<dbReference type="KEGG" id="maqu:Maq22A_1p37395"/>
<proteinExistence type="predicted"/>
<evidence type="ECO:0000256" key="1">
    <source>
        <dbReference type="SAM" id="MobiDB-lite"/>
    </source>
</evidence>
<dbReference type="Proteomes" id="UP000061432">
    <property type="component" value="Plasmid pMaq22A_1p"/>
</dbReference>
<sequence length="128" mass="13386">MVQGATWSWRSCPLTVRVIGIVPVRAEEPLSLSMGVTVSRNTGSPVPARAETARHPARAGVPDNRSRVRAFRKVERRGLGGAGGCCTRLGGTAHGRIPGHAPEAAFHGFWPLSGWASDDAVTIGPAGP</sequence>
<dbReference type="AlphaFoldDB" id="A0A0C6G1B6"/>
<keyword evidence="2" id="KW-0614">Plasmid</keyword>
<accession>A0A0C6G1B6</accession>
<feature type="region of interest" description="Disordered" evidence="1">
    <location>
        <begin position="38"/>
        <end position="64"/>
    </location>
</feature>
<name>A0A0C6G1B6_9HYPH</name>
<organism evidence="2 3">
    <name type="scientific">Methylobacterium aquaticum</name>
    <dbReference type="NCBI Taxonomy" id="270351"/>
    <lineage>
        <taxon>Bacteria</taxon>
        <taxon>Pseudomonadati</taxon>
        <taxon>Pseudomonadota</taxon>
        <taxon>Alphaproteobacteria</taxon>
        <taxon>Hyphomicrobiales</taxon>
        <taxon>Methylobacteriaceae</taxon>
        <taxon>Methylobacterium</taxon>
    </lineage>
</organism>